<sequence length="254" mass="26182">MIEQFLTVHPLSQIGFLALAALVGGLARGFSGFGGALIFVPVASRLAGPQIAAPLLLTIDGLLTLGMLPNGWRKADRGEVATLLVGALAGVPAGTLLLRHAPTLTLRWIICAIVAALLVLLISGWRYHGKPRPHLGVTTGLVAGLFGGVAQLSGPPVVAYWLGGAIAAAQVRANLVVYFALSTLLTATSYLWSGLLTGEVLLLSLAVGPAYGLGLFAGARLFGLADEGTFRRICLGLIACAAVIGLPWLDHLLG</sequence>
<dbReference type="Pfam" id="PF01925">
    <property type="entry name" value="TauE"/>
    <property type="match status" value="1"/>
</dbReference>
<feature type="transmembrane region" description="Helical" evidence="8">
    <location>
        <begin position="229"/>
        <end position="249"/>
    </location>
</feature>
<evidence type="ECO:0000313" key="9">
    <source>
        <dbReference type="EMBL" id="OLP53765.1"/>
    </source>
</evidence>
<accession>A0A1Q9AFK9</accession>
<feature type="transmembrane region" description="Helical" evidence="8">
    <location>
        <begin position="105"/>
        <end position="125"/>
    </location>
</feature>
<comment type="caution">
    <text evidence="9">The sequence shown here is derived from an EMBL/GenBank/DDBJ whole genome shotgun (WGS) entry which is preliminary data.</text>
</comment>
<evidence type="ECO:0000256" key="1">
    <source>
        <dbReference type="ARBA" id="ARBA00004651"/>
    </source>
</evidence>
<dbReference type="Proteomes" id="UP000186143">
    <property type="component" value="Unassembled WGS sequence"/>
</dbReference>
<comment type="similarity">
    <text evidence="2 8">Belongs to the 4-toluene sulfonate uptake permease (TSUP) (TC 2.A.102) family.</text>
</comment>
<dbReference type="InterPro" id="IPR002781">
    <property type="entry name" value="TM_pro_TauE-like"/>
</dbReference>
<feature type="transmembrane region" description="Helical" evidence="8">
    <location>
        <begin position="175"/>
        <end position="195"/>
    </location>
</feature>
<dbReference type="GO" id="GO:0005886">
    <property type="term" value="C:plasma membrane"/>
    <property type="evidence" value="ECO:0007669"/>
    <property type="project" value="UniProtKB-SubCell"/>
</dbReference>
<keyword evidence="5 8" id="KW-0812">Transmembrane</keyword>
<organism evidence="9 10">
    <name type="scientific">Xaviernesmea rhizosphaerae</name>
    <dbReference type="NCBI Taxonomy" id="1672749"/>
    <lineage>
        <taxon>Bacteria</taxon>
        <taxon>Pseudomonadati</taxon>
        <taxon>Pseudomonadota</taxon>
        <taxon>Alphaproteobacteria</taxon>
        <taxon>Hyphomicrobiales</taxon>
        <taxon>Rhizobiaceae</taxon>
        <taxon>Rhizobium/Agrobacterium group</taxon>
        <taxon>Xaviernesmea</taxon>
    </lineage>
</organism>
<keyword evidence="7 8" id="KW-0472">Membrane</keyword>
<evidence type="ECO:0000256" key="6">
    <source>
        <dbReference type="ARBA" id="ARBA00022989"/>
    </source>
</evidence>
<evidence type="ECO:0000256" key="3">
    <source>
        <dbReference type="ARBA" id="ARBA00022448"/>
    </source>
</evidence>
<dbReference type="PANTHER" id="PTHR30269">
    <property type="entry name" value="TRANSMEMBRANE PROTEIN YFCA"/>
    <property type="match status" value="1"/>
</dbReference>
<evidence type="ECO:0000256" key="7">
    <source>
        <dbReference type="ARBA" id="ARBA00023136"/>
    </source>
</evidence>
<feature type="transmembrane region" description="Helical" evidence="8">
    <location>
        <begin position="51"/>
        <end position="68"/>
    </location>
</feature>
<name>A0A1Q9AFK9_9HYPH</name>
<evidence type="ECO:0000256" key="8">
    <source>
        <dbReference type="RuleBase" id="RU363041"/>
    </source>
</evidence>
<proteinExistence type="inferred from homology"/>
<protein>
    <recommendedName>
        <fullName evidence="8">Probable membrane transporter protein</fullName>
    </recommendedName>
</protein>
<keyword evidence="6 8" id="KW-1133">Transmembrane helix</keyword>
<dbReference type="RefSeq" id="WP_075636413.1">
    <property type="nucleotide sequence ID" value="NZ_MKIO01000039.1"/>
</dbReference>
<dbReference type="PANTHER" id="PTHR30269:SF37">
    <property type="entry name" value="MEMBRANE TRANSPORTER PROTEIN"/>
    <property type="match status" value="1"/>
</dbReference>
<dbReference type="AlphaFoldDB" id="A0A1Q9AFK9"/>
<gene>
    <name evidence="9" type="ORF">BJF92_05675</name>
</gene>
<dbReference type="InterPro" id="IPR052017">
    <property type="entry name" value="TSUP"/>
</dbReference>
<evidence type="ECO:0000256" key="4">
    <source>
        <dbReference type="ARBA" id="ARBA00022475"/>
    </source>
</evidence>
<feature type="transmembrane region" description="Helical" evidence="8">
    <location>
        <begin position="80"/>
        <end position="98"/>
    </location>
</feature>
<feature type="transmembrane region" description="Helical" evidence="8">
    <location>
        <begin position="14"/>
        <end position="39"/>
    </location>
</feature>
<dbReference type="EMBL" id="MKIO01000039">
    <property type="protein sequence ID" value="OLP53765.1"/>
    <property type="molecule type" value="Genomic_DNA"/>
</dbReference>
<dbReference type="OrthoDB" id="9795324at2"/>
<feature type="transmembrane region" description="Helical" evidence="8">
    <location>
        <begin position="137"/>
        <end position="163"/>
    </location>
</feature>
<keyword evidence="3" id="KW-0813">Transport</keyword>
<reference evidence="9 10" key="1">
    <citation type="submission" date="2016-09" db="EMBL/GenBank/DDBJ databases">
        <title>Rhizobium sp. nov., a novel species isolated from the rice rhizosphere.</title>
        <authorList>
            <person name="Zhao J."/>
            <person name="Zhang X."/>
        </authorList>
    </citation>
    <scope>NUCLEOTIDE SEQUENCE [LARGE SCALE GENOMIC DNA]</scope>
    <source>
        <strain evidence="9 10">MH17</strain>
    </source>
</reference>
<evidence type="ECO:0000256" key="5">
    <source>
        <dbReference type="ARBA" id="ARBA00022692"/>
    </source>
</evidence>
<keyword evidence="4 8" id="KW-1003">Cell membrane</keyword>
<comment type="subcellular location">
    <subcellularLocation>
        <location evidence="1 8">Cell membrane</location>
        <topology evidence="1 8">Multi-pass membrane protein</topology>
    </subcellularLocation>
</comment>
<evidence type="ECO:0000256" key="2">
    <source>
        <dbReference type="ARBA" id="ARBA00009142"/>
    </source>
</evidence>
<evidence type="ECO:0000313" key="10">
    <source>
        <dbReference type="Proteomes" id="UP000186143"/>
    </source>
</evidence>
<feature type="transmembrane region" description="Helical" evidence="8">
    <location>
        <begin position="201"/>
        <end position="222"/>
    </location>
</feature>